<keyword evidence="1" id="KW-1133">Transmembrane helix</keyword>
<accession>A0ABX0V164</accession>
<evidence type="ECO:0000259" key="2">
    <source>
        <dbReference type="Pfam" id="PF13472"/>
    </source>
</evidence>
<evidence type="ECO:0000313" key="3">
    <source>
        <dbReference type="EMBL" id="NIJ58304.1"/>
    </source>
</evidence>
<evidence type="ECO:0000256" key="1">
    <source>
        <dbReference type="SAM" id="Phobius"/>
    </source>
</evidence>
<organism evidence="3 4">
    <name type="scientific">Pseudochelatococcus lubricantis</name>
    <dbReference type="NCBI Taxonomy" id="1538102"/>
    <lineage>
        <taxon>Bacteria</taxon>
        <taxon>Pseudomonadati</taxon>
        <taxon>Pseudomonadota</taxon>
        <taxon>Alphaproteobacteria</taxon>
        <taxon>Hyphomicrobiales</taxon>
        <taxon>Chelatococcaceae</taxon>
        <taxon>Pseudochelatococcus</taxon>
    </lineage>
</organism>
<dbReference type="Gene3D" id="3.40.50.1110">
    <property type="entry name" value="SGNH hydrolase"/>
    <property type="match status" value="1"/>
</dbReference>
<evidence type="ECO:0000313" key="4">
    <source>
        <dbReference type="Proteomes" id="UP001429580"/>
    </source>
</evidence>
<dbReference type="CDD" id="cd00229">
    <property type="entry name" value="SGNH_hydrolase"/>
    <property type="match status" value="1"/>
</dbReference>
<feature type="transmembrane region" description="Helical" evidence="1">
    <location>
        <begin position="30"/>
        <end position="50"/>
    </location>
</feature>
<comment type="caution">
    <text evidence="3">The sequence shown here is derived from an EMBL/GenBank/DDBJ whole genome shotgun (WGS) entry which is preliminary data.</text>
</comment>
<keyword evidence="4" id="KW-1185">Reference proteome</keyword>
<proteinExistence type="predicted"/>
<dbReference type="RefSeq" id="WP_166952214.1">
    <property type="nucleotide sequence ID" value="NZ_JAASQI010000004.1"/>
</dbReference>
<dbReference type="Pfam" id="PF13472">
    <property type="entry name" value="Lipase_GDSL_2"/>
    <property type="match status" value="1"/>
</dbReference>
<dbReference type="Proteomes" id="UP001429580">
    <property type="component" value="Unassembled WGS sequence"/>
</dbReference>
<gene>
    <name evidence="3" type="ORF">FHS82_002146</name>
</gene>
<sequence>MHARLPLPSWRAWSQIVPRGLPPYNRTTKMLIALGIPGLAAVAVAGALFMTAKREALDGYTLVRLRTIEAQAEQIEGDYILLAGDSHTERLYLPTLCGLPTLNAGLSGATLDDVSSVIAAAKIRPPKLTLLTIGTNEANLKRRPDAYDAVIRFRRNLDNLLSVLRWRSRRVVVSQIPPLQEGGAAAFSSSAIAAFDAVIGNTCTGETCARVALFPPADAGSEDGALYAMDGIHINRLADRINVHAREICSNSN</sequence>
<dbReference type="InterPro" id="IPR036514">
    <property type="entry name" value="SGNH_hydro_sf"/>
</dbReference>
<reference evidence="3 4" key="1">
    <citation type="submission" date="2020-03" db="EMBL/GenBank/DDBJ databases">
        <title>Genomic Encyclopedia of Type Strains, Phase IV (KMG-IV): sequencing the most valuable type-strain genomes for metagenomic binning, comparative biology and taxonomic classification.</title>
        <authorList>
            <person name="Goeker M."/>
        </authorList>
    </citation>
    <scope>NUCLEOTIDE SEQUENCE [LARGE SCALE GENOMIC DNA]</scope>
    <source>
        <strain evidence="3 4">DSM 103870</strain>
    </source>
</reference>
<keyword evidence="1" id="KW-0472">Membrane</keyword>
<name>A0ABX0V164_9HYPH</name>
<dbReference type="SUPFAM" id="SSF52266">
    <property type="entry name" value="SGNH hydrolase"/>
    <property type="match status" value="1"/>
</dbReference>
<keyword evidence="1" id="KW-0812">Transmembrane</keyword>
<dbReference type="EMBL" id="JAASQI010000004">
    <property type="protein sequence ID" value="NIJ58304.1"/>
    <property type="molecule type" value="Genomic_DNA"/>
</dbReference>
<feature type="domain" description="SGNH hydrolase-type esterase" evidence="2">
    <location>
        <begin position="98"/>
        <end position="236"/>
    </location>
</feature>
<dbReference type="InterPro" id="IPR013830">
    <property type="entry name" value="SGNH_hydro"/>
</dbReference>
<protein>
    <submittedName>
        <fullName evidence="3">Lysophospholipase L1-like esterase</fullName>
    </submittedName>
</protein>